<dbReference type="PROSITE" id="PS50144">
    <property type="entry name" value="MATH"/>
    <property type="match status" value="1"/>
</dbReference>
<dbReference type="InterPro" id="IPR011333">
    <property type="entry name" value="SKP1/BTB/POZ_sf"/>
</dbReference>
<evidence type="ECO:0008006" key="5">
    <source>
        <dbReference type="Google" id="ProtNLM"/>
    </source>
</evidence>
<dbReference type="InterPro" id="IPR002083">
    <property type="entry name" value="MATH/TRAF_dom"/>
</dbReference>
<dbReference type="Pfam" id="PF00651">
    <property type="entry name" value="BTB"/>
    <property type="match status" value="1"/>
</dbReference>
<dbReference type="InterPro" id="IPR008974">
    <property type="entry name" value="TRAF-like"/>
</dbReference>
<evidence type="ECO:0000313" key="4">
    <source>
        <dbReference type="Proteomes" id="UP000499080"/>
    </source>
</evidence>
<dbReference type="Gene3D" id="3.30.710.10">
    <property type="entry name" value="Potassium Channel Kv1.1, Chain A"/>
    <property type="match status" value="1"/>
</dbReference>
<dbReference type="EMBL" id="BGPR01003601">
    <property type="protein sequence ID" value="GBM90209.1"/>
    <property type="molecule type" value="Genomic_DNA"/>
</dbReference>
<evidence type="ECO:0000313" key="3">
    <source>
        <dbReference type="EMBL" id="GBM90209.1"/>
    </source>
</evidence>
<dbReference type="Gene3D" id="2.60.210.10">
    <property type="entry name" value="Apoptosis, Tumor Necrosis Factor Receptor Associated Protein 2, Chain A"/>
    <property type="match status" value="1"/>
</dbReference>
<feature type="domain" description="BTB" evidence="1">
    <location>
        <begin position="369"/>
        <end position="426"/>
    </location>
</feature>
<dbReference type="SUPFAM" id="SSF54695">
    <property type="entry name" value="POZ domain"/>
    <property type="match status" value="1"/>
</dbReference>
<accession>A0A4Y2JL76</accession>
<name>A0A4Y2JL76_ARAVE</name>
<comment type="caution">
    <text evidence="3">The sequence shown here is derived from an EMBL/GenBank/DDBJ whole genome shotgun (WGS) entry which is preliminary data.</text>
</comment>
<evidence type="ECO:0000259" key="2">
    <source>
        <dbReference type="PROSITE" id="PS50144"/>
    </source>
</evidence>
<sequence>MITEIDDDRDSACFTFIWAIENYGILHGIFYGILYSPSFSVGFLENTRWTLSLVEEGMNTPIGCQIDRYDRRGRFDGREEYIHVNFDLAILGAEGMPLVTKSGEKSFHGLISSSEWLDLIDKIALHEQKEKFLPNDTFTLRCRLWMKNSSISRSDICFARTVLGVENREFFWTNKEFSQLQPGQRRSLLVQPLQKGVPTMELTLYLKQTSGEDSVVFEVNYEGDEFLNVGAKISLMGPNGQLGYTESKGAIVSQNSRNLKIEPLIRKAALLMDERRYLLNDTLVLRCELKLCFGEVLSRIENYGYGLTTTVESWLLADSKSDLKIRKETSYNLDSLSNSKNFNGVSESCCSFCPLKRTMERSIDQGILPDMCLKNGKKSFFVHKNILKKKSNVFKKMTGQNVATKSIDLDSQCLHHLQTYIDTGTVGDLKREVVFDVLEAAKVYKLTDLEEICSQFLGSYSSPSNVHGGLTPPVNHQDKKPKKRIRHFIFDAISSSFF</sequence>
<dbReference type="SMART" id="SM00225">
    <property type="entry name" value="BTB"/>
    <property type="match status" value="1"/>
</dbReference>
<organism evidence="3 4">
    <name type="scientific">Araneus ventricosus</name>
    <name type="common">Orbweaver spider</name>
    <name type="synonym">Epeira ventricosa</name>
    <dbReference type="NCBI Taxonomy" id="182803"/>
    <lineage>
        <taxon>Eukaryota</taxon>
        <taxon>Metazoa</taxon>
        <taxon>Ecdysozoa</taxon>
        <taxon>Arthropoda</taxon>
        <taxon>Chelicerata</taxon>
        <taxon>Arachnida</taxon>
        <taxon>Araneae</taxon>
        <taxon>Araneomorphae</taxon>
        <taxon>Entelegynae</taxon>
        <taxon>Araneoidea</taxon>
        <taxon>Araneidae</taxon>
        <taxon>Araneus</taxon>
    </lineage>
</organism>
<keyword evidence="4" id="KW-1185">Reference proteome</keyword>
<dbReference type="PROSITE" id="PS50097">
    <property type="entry name" value="BTB"/>
    <property type="match status" value="1"/>
</dbReference>
<proteinExistence type="predicted"/>
<reference evidence="3 4" key="1">
    <citation type="journal article" date="2019" name="Sci. Rep.">
        <title>Orb-weaving spider Araneus ventricosus genome elucidates the spidroin gene catalogue.</title>
        <authorList>
            <person name="Kono N."/>
            <person name="Nakamura H."/>
            <person name="Ohtoshi R."/>
            <person name="Moran D.A.P."/>
            <person name="Shinohara A."/>
            <person name="Yoshida Y."/>
            <person name="Fujiwara M."/>
            <person name="Mori M."/>
            <person name="Tomita M."/>
            <person name="Arakawa K."/>
        </authorList>
    </citation>
    <scope>NUCLEOTIDE SEQUENCE [LARGE SCALE GENOMIC DNA]</scope>
</reference>
<dbReference type="SUPFAM" id="SSF49599">
    <property type="entry name" value="TRAF domain-like"/>
    <property type="match status" value="1"/>
</dbReference>
<dbReference type="OrthoDB" id="624345at2759"/>
<evidence type="ECO:0000259" key="1">
    <source>
        <dbReference type="PROSITE" id="PS50097"/>
    </source>
</evidence>
<dbReference type="AlphaFoldDB" id="A0A4Y2JL76"/>
<gene>
    <name evidence="3" type="ORF">AVEN_82203_1</name>
</gene>
<dbReference type="Proteomes" id="UP000499080">
    <property type="component" value="Unassembled WGS sequence"/>
</dbReference>
<feature type="domain" description="MATH" evidence="2">
    <location>
        <begin position="13"/>
        <end position="144"/>
    </location>
</feature>
<dbReference type="InterPro" id="IPR000210">
    <property type="entry name" value="BTB/POZ_dom"/>
</dbReference>
<protein>
    <recommendedName>
        <fullName evidence="5">BTB domain-containing protein</fullName>
    </recommendedName>
</protein>